<reference evidence="1 2" key="1">
    <citation type="journal article" date="2019" name="G3 (Bethesda)">
        <title>Sequencing of a Wild Apple (Malus baccata) Genome Unravels the Differences Between Cultivated and Wild Apple Species Regarding Disease Resistance and Cold Tolerance.</title>
        <authorList>
            <person name="Chen X."/>
        </authorList>
    </citation>
    <scope>NUCLEOTIDE SEQUENCE [LARGE SCALE GENOMIC DNA]</scope>
    <source>
        <strain evidence="2">cv. Shandingzi</strain>
        <tissue evidence="1">Leaves</tissue>
    </source>
</reference>
<gene>
    <name evidence="1" type="ORF">C1H46_001028</name>
</gene>
<evidence type="ECO:0000313" key="1">
    <source>
        <dbReference type="EMBL" id="TQE13461.1"/>
    </source>
</evidence>
<dbReference type="EMBL" id="VIEB01000011">
    <property type="protein sequence ID" value="TQE13461.1"/>
    <property type="molecule type" value="Genomic_DNA"/>
</dbReference>
<dbReference type="Proteomes" id="UP000315295">
    <property type="component" value="Unassembled WGS sequence"/>
</dbReference>
<protein>
    <submittedName>
        <fullName evidence="1">Uncharacterized protein</fullName>
    </submittedName>
</protein>
<dbReference type="AlphaFoldDB" id="A0A540NR12"/>
<name>A0A540NR12_MALBA</name>
<evidence type="ECO:0000313" key="2">
    <source>
        <dbReference type="Proteomes" id="UP000315295"/>
    </source>
</evidence>
<comment type="caution">
    <text evidence="1">The sequence shown here is derived from an EMBL/GenBank/DDBJ whole genome shotgun (WGS) entry which is preliminary data.</text>
</comment>
<proteinExistence type="predicted"/>
<sequence>MLHPLTSMITCVPCQFLDCKDSKNIGNLVDSLLDQVSLSYETNMVNLSEVIGLHLLLRNRMMVTSLLRLCSPAKEVVESITELMKYLYSVLPYSNPGKSSTTIAPNYVSKRACCP</sequence>
<keyword evidence="2" id="KW-1185">Reference proteome</keyword>
<accession>A0A540NR12</accession>
<organism evidence="1 2">
    <name type="scientific">Malus baccata</name>
    <name type="common">Siberian crab apple</name>
    <name type="synonym">Pyrus baccata</name>
    <dbReference type="NCBI Taxonomy" id="106549"/>
    <lineage>
        <taxon>Eukaryota</taxon>
        <taxon>Viridiplantae</taxon>
        <taxon>Streptophyta</taxon>
        <taxon>Embryophyta</taxon>
        <taxon>Tracheophyta</taxon>
        <taxon>Spermatophyta</taxon>
        <taxon>Magnoliopsida</taxon>
        <taxon>eudicotyledons</taxon>
        <taxon>Gunneridae</taxon>
        <taxon>Pentapetalae</taxon>
        <taxon>rosids</taxon>
        <taxon>fabids</taxon>
        <taxon>Rosales</taxon>
        <taxon>Rosaceae</taxon>
        <taxon>Amygdaloideae</taxon>
        <taxon>Maleae</taxon>
        <taxon>Malus</taxon>
    </lineage>
</organism>